<organism evidence="6 7">
    <name type="scientific">Nocardia rhamnosiphila</name>
    <dbReference type="NCBI Taxonomy" id="426716"/>
    <lineage>
        <taxon>Bacteria</taxon>
        <taxon>Bacillati</taxon>
        <taxon>Actinomycetota</taxon>
        <taxon>Actinomycetes</taxon>
        <taxon>Mycobacteriales</taxon>
        <taxon>Nocardiaceae</taxon>
        <taxon>Nocardia</taxon>
    </lineage>
</organism>
<dbReference type="PANTHER" id="PTHR47506">
    <property type="entry name" value="TRANSCRIPTIONAL REGULATORY PROTEIN"/>
    <property type="match status" value="1"/>
</dbReference>
<reference evidence="6 7" key="1">
    <citation type="submission" date="2024-06" db="EMBL/GenBank/DDBJ databases">
        <title>The Natural Products Discovery Center: Release of the First 8490 Sequenced Strains for Exploring Actinobacteria Biosynthetic Diversity.</title>
        <authorList>
            <person name="Kalkreuter E."/>
            <person name="Kautsar S.A."/>
            <person name="Yang D."/>
            <person name="Bader C.D."/>
            <person name="Teijaro C.N."/>
            <person name="Fluegel L."/>
            <person name="Davis C.M."/>
            <person name="Simpson J.R."/>
            <person name="Lauterbach L."/>
            <person name="Steele A.D."/>
            <person name="Gui C."/>
            <person name="Meng S."/>
            <person name="Li G."/>
            <person name="Viehrig K."/>
            <person name="Ye F."/>
            <person name="Su P."/>
            <person name="Kiefer A.F."/>
            <person name="Nichols A."/>
            <person name="Cepeda A.J."/>
            <person name="Yan W."/>
            <person name="Fan B."/>
            <person name="Jiang Y."/>
            <person name="Adhikari A."/>
            <person name="Zheng C.-J."/>
            <person name="Schuster L."/>
            <person name="Cowan T.M."/>
            <person name="Smanski M.J."/>
            <person name="Chevrette M.G."/>
            <person name="De Carvalho L.P.S."/>
            <person name="Shen B."/>
        </authorList>
    </citation>
    <scope>NUCLEOTIDE SEQUENCE [LARGE SCALE GENOMIC DNA]</scope>
    <source>
        <strain evidence="6 7">NPDC019708</strain>
    </source>
</reference>
<keyword evidence="3" id="KW-0804">Transcription</keyword>
<dbReference type="InterPro" id="IPR009057">
    <property type="entry name" value="Homeodomain-like_sf"/>
</dbReference>
<keyword evidence="1" id="KW-0805">Transcription regulation</keyword>
<evidence type="ECO:0000256" key="4">
    <source>
        <dbReference type="PROSITE-ProRule" id="PRU00335"/>
    </source>
</evidence>
<dbReference type="EMBL" id="JBEYBF010000009">
    <property type="protein sequence ID" value="MEU1953144.1"/>
    <property type="molecule type" value="Genomic_DNA"/>
</dbReference>
<feature type="DNA-binding region" description="H-T-H motif" evidence="4">
    <location>
        <begin position="30"/>
        <end position="49"/>
    </location>
</feature>
<evidence type="ECO:0000313" key="6">
    <source>
        <dbReference type="EMBL" id="MEU1953144.1"/>
    </source>
</evidence>
<dbReference type="Proteomes" id="UP001550628">
    <property type="component" value="Unassembled WGS sequence"/>
</dbReference>
<evidence type="ECO:0000256" key="2">
    <source>
        <dbReference type="ARBA" id="ARBA00023125"/>
    </source>
</evidence>
<gene>
    <name evidence="6" type="ORF">ABZ510_14880</name>
</gene>
<dbReference type="SUPFAM" id="SSF48498">
    <property type="entry name" value="Tetracyclin repressor-like, C-terminal domain"/>
    <property type="match status" value="1"/>
</dbReference>
<keyword evidence="7" id="KW-1185">Reference proteome</keyword>
<evidence type="ECO:0000256" key="1">
    <source>
        <dbReference type="ARBA" id="ARBA00023015"/>
    </source>
</evidence>
<evidence type="ECO:0000259" key="5">
    <source>
        <dbReference type="PROSITE" id="PS50977"/>
    </source>
</evidence>
<dbReference type="InterPro" id="IPR036271">
    <property type="entry name" value="Tet_transcr_reg_TetR-rel_C_sf"/>
</dbReference>
<dbReference type="SUPFAM" id="SSF46689">
    <property type="entry name" value="Homeodomain-like"/>
    <property type="match status" value="1"/>
</dbReference>
<dbReference type="PROSITE" id="PS50977">
    <property type="entry name" value="HTH_TETR_2"/>
    <property type="match status" value="1"/>
</dbReference>
<evidence type="ECO:0000256" key="3">
    <source>
        <dbReference type="ARBA" id="ARBA00023163"/>
    </source>
</evidence>
<proteinExistence type="predicted"/>
<evidence type="ECO:0000313" key="7">
    <source>
        <dbReference type="Proteomes" id="UP001550628"/>
    </source>
</evidence>
<sequence>MARRIDQQKRRDLLDQAIEGLAQTGVTDTSLRTLADLMGTSARMLIYYFGSKENLILEVLKHEQQLVGVSEPDVAPTLDGLRAYILADWAALTRGHKKTGVRILEQVFGAACAEDSPYRLYTTQTLTTLTATLAARFVGAGMPAETADLRAHLALSSLQGLLMMYFTAEDPSHIDSTVIRFVDEILLAPW</sequence>
<keyword evidence="2 4" id="KW-0238">DNA-binding</keyword>
<feature type="domain" description="HTH tetR-type" evidence="5">
    <location>
        <begin position="7"/>
        <end position="67"/>
    </location>
</feature>
<dbReference type="RefSeq" id="WP_356956665.1">
    <property type="nucleotide sequence ID" value="NZ_JBEYBD010000006.1"/>
</dbReference>
<dbReference type="InterPro" id="IPR001647">
    <property type="entry name" value="HTH_TetR"/>
</dbReference>
<dbReference type="Pfam" id="PF00440">
    <property type="entry name" value="TetR_N"/>
    <property type="match status" value="1"/>
</dbReference>
<accession>A0ABV2WQH9</accession>
<dbReference type="Gene3D" id="1.10.357.10">
    <property type="entry name" value="Tetracycline Repressor, domain 2"/>
    <property type="match status" value="1"/>
</dbReference>
<protein>
    <submittedName>
        <fullName evidence="6">TetR/AcrR family transcriptional regulator</fullName>
    </submittedName>
</protein>
<dbReference type="PANTHER" id="PTHR47506:SF6">
    <property type="entry name" value="HTH-TYPE TRANSCRIPTIONAL REPRESSOR NEMR"/>
    <property type="match status" value="1"/>
</dbReference>
<comment type="caution">
    <text evidence="6">The sequence shown here is derived from an EMBL/GenBank/DDBJ whole genome shotgun (WGS) entry which is preliminary data.</text>
</comment>
<name>A0ABV2WQH9_9NOCA</name>